<name>A0A8S3T800_MYTED</name>
<evidence type="ECO:0000313" key="1">
    <source>
        <dbReference type="EMBL" id="CAG2226870.1"/>
    </source>
</evidence>
<proteinExistence type="predicted"/>
<dbReference type="EMBL" id="CAJPWZ010001945">
    <property type="protein sequence ID" value="CAG2226870.1"/>
    <property type="molecule type" value="Genomic_DNA"/>
</dbReference>
<reference evidence="1" key="1">
    <citation type="submission" date="2021-03" db="EMBL/GenBank/DDBJ databases">
        <authorList>
            <person name="Bekaert M."/>
        </authorList>
    </citation>
    <scope>NUCLEOTIDE SEQUENCE</scope>
</reference>
<comment type="caution">
    <text evidence="1">The sequence shown here is derived from an EMBL/GenBank/DDBJ whole genome shotgun (WGS) entry which is preliminary data.</text>
</comment>
<evidence type="ECO:0000313" key="2">
    <source>
        <dbReference type="Proteomes" id="UP000683360"/>
    </source>
</evidence>
<dbReference type="OrthoDB" id="10525479at2759"/>
<protein>
    <submittedName>
        <fullName evidence="1">Uncharacterized protein</fullName>
    </submittedName>
</protein>
<gene>
    <name evidence="1" type="ORF">MEDL_39928</name>
</gene>
<dbReference type="AlphaFoldDB" id="A0A8S3T800"/>
<dbReference type="Proteomes" id="UP000683360">
    <property type="component" value="Unassembled WGS sequence"/>
</dbReference>
<accession>A0A8S3T800</accession>
<sequence>MVAFELKTVNNVFLIFYLHQAVEKCGKYTNNNIHETYLSEKCKGLLHSSLECLREITVTLLDGKILVKNLLLVKGKEDAFCSIIKEMSDYIDYQTFQKAVEVRTIEYNAFQECERNLKRFIDLCHRCEDRNILALLPEIIQCSSKGSLFLAIWEKYGKQVVSSIQRALDITEIIEQVWKPAYQEWKTFVKRLKNGDILFREFDSICGRSDQDTLRKEFRILEGAKMLVG</sequence>
<keyword evidence="2" id="KW-1185">Reference proteome</keyword>
<organism evidence="1 2">
    <name type="scientific">Mytilus edulis</name>
    <name type="common">Blue mussel</name>
    <dbReference type="NCBI Taxonomy" id="6550"/>
    <lineage>
        <taxon>Eukaryota</taxon>
        <taxon>Metazoa</taxon>
        <taxon>Spiralia</taxon>
        <taxon>Lophotrochozoa</taxon>
        <taxon>Mollusca</taxon>
        <taxon>Bivalvia</taxon>
        <taxon>Autobranchia</taxon>
        <taxon>Pteriomorphia</taxon>
        <taxon>Mytilida</taxon>
        <taxon>Mytiloidea</taxon>
        <taxon>Mytilidae</taxon>
        <taxon>Mytilinae</taxon>
        <taxon>Mytilus</taxon>
    </lineage>
</organism>